<dbReference type="CDD" id="cd24067">
    <property type="entry name" value="ASKHA_NBD_ROK_BsFRK-like"/>
    <property type="match status" value="1"/>
</dbReference>
<evidence type="ECO:0000256" key="6">
    <source>
        <dbReference type="ARBA" id="ARBA00048451"/>
    </source>
</evidence>
<protein>
    <recommendedName>
        <fullName evidence="5">fructokinase</fullName>
        <ecNumber evidence="5">2.7.1.4</ecNumber>
    </recommendedName>
</protein>
<dbReference type="InterPro" id="IPR051804">
    <property type="entry name" value="Carb_Metab_Reg_Kinase/Isom"/>
</dbReference>
<dbReference type="EMBL" id="CP060782">
    <property type="protein sequence ID" value="QNP46455.1"/>
    <property type="molecule type" value="Genomic_DNA"/>
</dbReference>
<organism evidence="7 8">
    <name type="scientific">Sphingomonas sediminicola</name>
    <dbReference type="NCBI Taxonomy" id="386874"/>
    <lineage>
        <taxon>Bacteria</taxon>
        <taxon>Pseudomonadati</taxon>
        <taxon>Pseudomonadota</taxon>
        <taxon>Alphaproteobacteria</taxon>
        <taxon>Sphingomonadales</taxon>
        <taxon>Sphingomonadaceae</taxon>
        <taxon>Sphingomonas</taxon>
    </lineage>
</organism>
<name>A0ABX6TBT0_9SPHN</name>
<sequence>MENALAGLPFAGVELGGTKCVCTLANSPNDILRQETVPTTTPGETLGAIEVLLREWSGGGIAALGVNSFGPVDLRMESATFGYITKTTKPAWSNTDVAKRLARAAGTSVAFDTDVNGAALAEMKWGAGRGFHDFAYITVGTGIGVGLIVNGLPPRGFGHSELGHVRPVRLPGDDWPGACSFHGACVEGLASGTALKARLQSRHIGEIAEDDPVWESVVSALAQLCHTLVCAACPERIAIGGGVLERQPHLLPRVQKALVDSLGDYVDLPRADYVVAPGLGAQAGPMGSIALAMDAAAAR</sequence>
<dbReference type="PANTHER" id="PTHR42742">
    <property type="entry name" value="TRANSCRIPTIONAL REPRESSOR MPRA"/>
    <property type="match status" value="1"/>
</dbReference>
<accession>A0ABX6TBT0</accession>
<dbReference type="Pfam" id="PF00480">
    <property type="entry name" value="ROK"/>
    <property type="match status" value="1"/>
</dbReference>
<keyword evidence="4" id="KW-0460">Magnesium</keyword>
<proteinExistence type="predicted"/>
<evidence type="ECO:0000256" key="1">
    <source>
        <dbReference type="ARBA" id="ARBA00001946"/>
    </source>
</evidence>
<evidence type="ECO:0000256" key="2">
    <source>
        <dbReference type="ARBA" id="ARBA00022723"/>
    </source>
</evidence>
<keyword evidence="2" id="KW-0479">Metal-binding</keyword>
<evidence type="ECO:0000313" key="7">
    <source>
        <dbReference type="EMBL" id="QNP46455.1"/>
    </source>
</evidence>
<dbReference type="PANTHER" id="PTHR42742:SF3">
    <property type="entry name" value="FRUCTOKINASE"/>
    <property type="match status" value="1"/>
</dbReference>
<dbReference type="InterPro" id="IPR043129">
    <property type="entry name" value="ATPase_NBD"/>
</dbReference>
<evidence type="ECO:0000313" key="8">
    <source>
        <dbReference type="Proteomes" id="UP000516105"/>
    </source>
</evidence>
<keyword evidence="3" id="KW-0862">Zinc</keyword>
<evidence type="ECO:0000256" key="3">
    <source>
        <dbReference type="ARBA" id="ARBA00022833"/>
    </source>
</evidence>
<reference evidence="7 8" key="1">
    <citation type="submission" date="2020-08" db="EMBL/GenBank/DDBJ databases">
        <title>Genome sequence of Sphingomonas sediminicola KACC 15039T.</title>
        <authorList>
            <person name="Hyun D.-W."/>
            <person name="Bae J.-W."/>
        </authorList>
    </citation>
    <scope>NUCLEOTIDE SEQUENCE [LARGE SCALE GENOMIC DNA]</scope>
    <source>
        <strain evidence="7 8">KACC 15039</strain>
    </source>
</reference>
<dbReference type="Gene3D" id="3.30.420.40">
    <property type="match status" value="2"/>
</dbReference>
<dbReference type="EC" id="2.7.1.4" evidence="5"/>
<dbReference type="InterPro" id="IPR000600">
    <property type="entry name" value="ROK"/>
</dbReference>
<gene>
    <name evidence="7" type="ORF">H9L14_04650</name>
</gene>
<dbReference type="RefSeq" id="WP_187709408.1">
    <property type="nucleotide sequence ID" value="NZ_CP060782.1"/>
</dbReference>
<keyword evidence="8" id="KW-1185">Reference proteome</keyword>
<comment type="cofactor">
    <cofactor evidence="1">
        <name>Mg(2+)</name>
        <dbReference type="ChEBI" id="CHEBI:18420"/>
    </cofactor>
</comment>
<evidence type="ECO:0000256" key="5">
    <source>
        <dbReference type="ARBA" id="ARBA00038887"/>
    </source>
</evidence>
<evidence type="ECO:0000256" key="4">
    <source>
        <dbReference type="ARBA" id="ARBA00022842"/>
    </source>
</evidence>
<dbReference type="SUPFAM" id="SSF53067">
    <property type="entry name" value="Actin-like ATPase domain"/>
    <property type="match status" value="1"/>
</dbReference>
<comment type="catalytic activity">
    <reaction evidence="6">
        <text>D-fructose + ATP = D-fructose 6-phosphate + ADP + H(+)</text>
        <dbReference type="Rhea" id="RHEA:16125"/>
        <dbReference type="ChEBI" id="CHEBI:15378"/>
        <dbReference type="ChEBI" id="CHEBI:30616"/>
        <dbReference type="ChEBI" id="CHEBI:37721"/>
        <dbReference type="ChEBI" id="CHEBI:61527"/>
        <dbReference type="ChEBI" id="CHEBI:456216"/>
        <dbReference type="EC" id="2.7.1.4"/>
    </reaction>
</comment>
<dbReference type="Proteomes" id="UP000516105">
    <property type="component" value="Chromosome"/>
</dbReference>